<gene>
    <name evidence="2" type="ORF">J4Q44_G00184470</name>
</gene>
<organism evidence="2 3">
    <name type="scientific">Coregonus suidteri</name>
    <dbReference type="NCBI Taxonomy" id="861788"/>
    <lineage>
        <taxon>Eukaryota</taxon>
        <taxon>Metazoa</taxon>
        <taxon>Chordata</taxon>
        <taxon>Craniata</taxon>
        <taxon>Vertebrata</taxon>
        <taxon>Euteleostomi</taxon>
        <taxon>Actinopterygii</taxon>
        <taxon>Neopterygii</taxon>
        <taxon>Teleostei</taxon>
        <taxon>Protacanthopterygii</taxon>
        <taxon>Salmoniformes</taxon>
        <taxon>Salmonidae</taxon>
        <taxon>Coregoninae</taxon>
        <taxon>Coregonus</taxon>
    </lineage>
</organism>
<sequence length="66" mass="8038">MGEEYQEKLKLDDQKRATEEKYKYERRQIRELQEDIQGMNNTLHSLLQVEAAQNERTEREVTYPVH</sequence>
<feature type="region of interest" description="Disordered" evidence="1">
    <location>
        <begin position="1"/>
        <end position="21"/>
    </location>
</feature>
<keyword evidence="3" id="KW-1185">Reference proteome</keyword>
<protein>
    <submittedName>
        <fullName evidence="2">Uncharacterized protein</fullName>
    </submittedName>
</protein>
<dbReference type="EMBL" id="JAGTTL010000016">
    <property type="protein sequence ID" value="KAK6310392.1"/>
    <property type="molecule type" value="Genomic_DNA"/>
</dbReference>
<evidence type="ECO:0000256" key="1">
    <source>
        <dbReference type="SAM" id="MobiDB-lite"/>
    </source>
</evidence>
<comment type="caution">
    <text evidence="2">The sequence shown here is derived from an EMBL/GenBank/DDBJ whole genome shotgun (WGS) entry which is preliminary data.</text>
</comment>
<dbReference type="AlphaFoldDB" id="A0AAN8LLA2"/>
<evidence type="ECO:0000313" key="2">
    <source>
        <dbReference type="EMBL" id="KAK6310392.1"/>
    </source>
</evidence>
<dbReference type="Proteomes" id="UP001356427">
    <property type="component" value="Unassembled WGS sequence"/>
</dbReference>
<accession>A0AAN8LLA2</accession>
<name>A0AAN8LLA2_9TELE</name>
<evidence type="ECO:0000313" key="3">
    <source>
        <dbReference type="Proteomes" id="UP001356427"/>
    </source>
</evidence>
<reference evidence="2 3" key="1">
    <citation type="submission" date="2021-04" db="EMBL/GenBank/DDBJ databases">
        <authorList>
            <person name="De Guttry C."/>
            <person name="Zahm M."/>
            <person name="Klopp C."/>
            <person name="Cabau C."/>
            <person name="Louis A."/>
            <person name="Berthelot C."/>
            <person name="Parey E."/>
            <person name="Roest Crollius H."/>
            <person name="Montfort J."/>
            <person name="Robinson-Rechavi M."/>
            <person name="Bucao C."/>
            <person name="Bouchez O."/>
            <person name="Gislard M."/>
            <person name="Lluch J."/>
            <person name="Milhes M."/>
            <person name="Lampietro C."/>
            <person name="Lopez Roques C."/>
            <person name="Donnadieu C."/>
            <person name="Braasch I."/>
            <person name="Desvignes T."/>
            <person name="Postlethwait J."/>
            <person name="Bobe J."/>
            <person name="Wedekind C."/>
            <person name="Guiguen Y."/>
        </authorList>
    </citation>
    <scope>NUCLEOTIDE SEQUENCE [LARGE SCALE GENOMIC DNA]</scope>
    <source>
        <strain evidence="2">Cs_M1</strain>
        <tissue evidence="2">Blood</tissue>
    </source>
</reference>
<proteinExistence type="predicted"/>